<feature type="compositionally biased region" description="Polar residues" evidence="1">
    <location>
        <begin position="160"/>
        <end position="171"/>
    </location>
</feature>
<name>A0A0L0W3H5_9BASI</name>
<evidence type="ECO:0008006" key="4">
    <source>
        <dbReference type="Google" id="ProtNLM"/>
    </source>
</evidence>
<evidence type="ECO:0000256" key="1">
    <source>
        <dbReference type="SAM" id="MobiDB-lite"/>
    </source>
</evidence>
<dbReference type="AlphaFoldDB" id="A0A0L0W3H5"/>
<gene>
    <name evidence="2" type="ORF">PSTG_01023</name>
</gene>
<accession>A0A0L0W3H5</accession>
<dbReference type="EMBL" id="AJIL01000005">
    <property type="protein sequence ID" value="KNF06029.1"/>
    <property type="molecule type" value="Genomic_DNA"/>
</dbReference>
<sequence length="387" mass="43356">MSRRIKGEPKFELNKQITKLQLLLSHEPIGQLPRLFEQFHQIINSTHVTAKVQLPCIKINPKGRPSHNKGAGADSTKRLPLAHRIVKANLAKTHEKRTIKSQPSKPCKKAKQSGSADEESEASEELYESEDEGSRKVPLWTTTAKSQIQTMTAKSPLLNLKTNQGKQRSQTITPRMLRRRVNQVLCLDTFHRSPRLTRSTFRIYSTPTAMGIVDLGVWLMRWGTPQDGWFRVRSEMVEEVKGNVATYSRLQGGDDSIKKIVAALKVTKISNQIPPAKWLNNMDHGQIMSNNFGRPVVFLSLESCGTFLPSVLGPKEHDPVLGAVFLLHVNGNHWVLPDVTVVDGLKPIPPVLASGKTTSQKTQGWKAHLKKELALYNKELKSQNGKK</sequence>
<feature type="compositionally biased region" description="Acidic residues" evidence="1">
    <location>
        <begin position="116"/>
        <end position="131"/>
    </location>
</feature>
<keyword evidence="3" id="KW-1185">Reference proteome</keyword>
<feature type="region of interest" description="Disordered" evidence="1">
    <location>
        <begin position="152"/>
        <end position="171"/>
    </location>
</feature>
<evidence type="ECO:0000313" key="3">
    <source>
        <dbReference type="Proteomes" id="UP000054564"/>
    </source>
</evidence>
<evidence type="ECO:0000313" key="2">
    <source>
        <dbReference type="EMBL" id="KNF06029.1"/>
    </source>
</evidence>
<dbReference type="Proteomes" id="UP000054564">
    <property type="component" value="Unassembled WGS sequence"/>
</dbReference>
<organism evidence="2 3">
    <name type="scientific">Puccinia striiformis f. sp. tritici PST-78</name>
    <dbReference type="NCBI Taxonomy" id="1165861"/>
    <lineage>
        <taxon>Eukaryota</taxon>
        <taxon>Fungi</taxon>
        <taxon>Dikarya</taxon>
        <taxon>Basidiomycota</taxon>
        <taxon>Pucciniomycotina</taxon>
        <taxon>Pucciniomycetes</taxon>
        <taxon>Pucciniales</taxon>
        <taxon>Pucciniaceae</taxon>
        <taxon>Puccinia</taxon>
    </lineage>
</organism>
<feature type="region of interest" description="Disordered" evidence="1">
    <location>
        <begin position="89"/>
        <end position="139"/>
    </location>
</feature>
<proteinExistence type="predicted"/>
<dbReference type="CDD" id="cd22744">
    <property type="entry name" value="OTU"/>
    <property type="match status" value="1"/>
</dbReference>
<protein>
    <recommendedName>
        <fullName evidence="4">OTU domain-containing protein</fullName>
    </recommendedName>
</protein>
<reference evidence="3" key="1">
    <citation type="submission" date="2014-03" db="EMBL/GenBank/DDBJ databases">
        <title>The Genome Sequence of Puccinia striiformis f. sp. tritici PST-78.</title>
        <authorList>
            <consortium name="The Broad Institute Genome Sequencing Platform"/>
            <person name="Cuomo C."/>
            <person name="Hulbert S."/>
            <person name="Chen X."/>
            <person name="Walker B."/>
            <person name="Young S.K."/>
            <person name="Zeng Q."/>
            <person name="Gargeya S."/>
            <person name="Fitzgerald M."/>
            <person name="Haas B."/>
            <person name="Abouelleil A."/>
            <person name="Alvarado L."/>
            <person name="Arachchi H.M."/>
            <person name="Berlin A.M."/>
            <person name="Chapman S.B."/>
            <person name="Goldberg J."/>
            <person name="Griggs A."/>
            <person name="Gujja S."/>
            <person name="Hansen M."/>
            <person name="Howarth C."/>
            <person name="Imamovic A."/>
            <person name="Larimer J."/>
            <person name="McCowan C."/>
            <person name="Montmayeur A."/>
            <person name="Murphy C."/>
            <person name="Neiman D."/>
            <person name="Pearson M."/>
            <person name="Priest M."/>
            <person name="Roberts A."/>
            <person name="Saif S."/>
            <person name="Shea T."/>
            <person name="Sisk P."/>
            <person name="Sykes S."/>
            <person name="Wortman J."/>
            <person name="Nusbaum C."/>
            <person name="Birren B."/>
        </authorList>
    </citation>
    <scope>NUCLEOTIDE SEQUENCE [LARGE SCALE GENOMIC DNA]</scope>
    <source>
        <strain evidence="3">race PST-78</strain>
    </source>
</reference>
<comment type="caution">
    <text evidence="2">The sequence shown here is derived from an EMBL/GenBank/DDBJ whole genome shotgun (WGS) entry which is preliminary data.</text>
</comment>